<feature type="transmembrane region" description="Helical" evidence="1">
    <location>
        <begin position="81"/>
        <end position="100"/>
    </location>
</feature>
<feature type="transmembrane region" description="Helical" evidence="1">
    <location>
        <begin position="163"/>
        <end position="183"/>
    </location>
</feature>
<feature type="transmembrane region" description="Helical" evidence="1">
    <location>
        <begin position="190"/>
        <end position="207"/>
    </location>
</feature>
<keyword evidence="1" id="KW-0472">Membrane</keyword>
<reference evidence="4" key="1">
    <citation type="journal article" date="2019" name="Int. J. Syst. Evol. Microbiol.">
        <title>The Global Catalogue of Microorganisms (GCM) 10K type strain sequencing project: providing services to taxonomists for standard genome sequencing and annotation.</title>
        <authorList>
            <consortium name="The Broad Institute Genomics Platform"/>
            <consortium name="The Broad Institute Genome Sequencing Center for Infectious Disease"/>
            <person name="Wu L."/>
            <person name="Ma J."/>
        </authorList>
    </citation>
    <scope>NUCLEOTIDE SEQUENCE [LARGE SCALE GENOMIC DNA]</scope>
    <source>
        <strain evidence="4">JCM 17525</strain>
    </source>
</reference>
<dbReference type="Pfam" id="PF02517">
    <property type="entry name" value="Rce1-like"/>
    <property type="match status" value="1"/>
</dbReference>
<protein>
    <recommendedName>
        <fullName evidence="2">CAAX prenyl protease 2/Lysostaphin resistance protein A-like domain-containing protein</fullName>
    </recommendedName>
</protein>
<feature type="transmembrane region" description="Helical" evidence="1">
    <location>
        <begin position="43"/>
        <end position="60"/>
    </location>
</feature>
<organism evidence="3 4">
    <name type="scientific">Corallibacter vietnamensis</name>
    <dbReference type="NCBI Taxonomy" id="904130"/>
    <lineage>
        <taxon>Bacteria</taxon>
        <taxon>Pseudomonadati</taxon>
        <taxon>Bacteroidota</taxon>
        <taxon>Flavobacteriia</taxon>
        <taxon>Flavobacteriales</taxon>
        <taxon>Flavobacteriaceae</taxon>
        <taxon>Corallibacter</taxon>
    </lineage>
</organism>
<proteinExistence type="predicted"/>
<sequence length="261" mass="30434">MKNKILLVVFLSFSIYFFLDDLYFKSVRGYINETILNMGISHNVSYLIFGIPLFMGVLLLSKPKYFFKNLGLSASILKGMVFALFCTVPMFIGFSFLFTLNKELSINEFLISGIAAAFFEELYFRGFLFGFVFRFTRLGFFLSIILGAILFAIIHLYQSQELITLVGIFLTTFIAAMIFAWVYVEWEFNIWVPIGLHFFMNLSWMLFSVSDNALGDSYANSFRIITIILIFVLTIIYKKRNKQPFYITKKNLWFKKSIQIK</sequence>
<keyword evidence="1" id="KW-1133">Transmembrane helix</keyword>
<gene>
    <name evidence="3" type="ORF">GCM10022271_14560</name>
</gene>
<feature type="transmembrane region" description="Helical" evidence="1">
    <location>
        <begin position="135"/>
        <end position="157"/>
    </location>
</feature>
<dbReference type="EMBL" id="BAABBI010000001">
    <property type="protein sequence ID" value="GAA3783323.1"/>
    <property type="molecule type" value="Genomic_DNA"/>
</dbReference>
<feature type="domain" description="CAAX prenyl protease 2/Lysostaphin resistance protein A-like" evidence="2">
    <location>
        <begin position="108"/>
        <end position="202"/>
    </location>
</feature>
<evidence type="ECO:0000313" key="4">
    <source>
        <dbReference type="Proteomes" id="UP001501456"/>
    </source>
</evidence>
<dbReference type="Proteomes" id="UP001501456">
    <property type="component" value="Unassembled WGS sequence"/>
</dbReference>
<evidence type="ECO:0000313" key="3">
    <source>
        <dbReference type="EMBL" id="GAA3783323.1"/>
    </source>
</evidence>
<keyword evidence="4" id="KW-1185">Reference proteome</keyword>
<dbReference type="InterPro" id="IPR003675">
    <property type="entry name" value="Rce1/LyrA-like_dom"/>
</dbReference>
<name>A0ABP7H376_9FLAO</name>
<feature type="transmembrane region" description="Helical" evidence="1">
    <location>
        <begin position="219"/>
        <end position="237"/>
    </location>
</feature>
<comment type="caution">
    <text evidence="3">The sequence shown here is derived from an EMBL/GenBank/DDBJ whole genome shotgun (WGS) entry which is preliminary data.</text>
</comment>
<dbReference type="RefSeq" id="WP_344728840.1">
    <property type="nucleotide sequence ID" value="NZ_BAABBI010000001.1"/>
</dbReference>
<evidence type="ECO:0000256" key="1">
    <source>
        <dbReference type="SAM" id="Phobius"/>
    </source>
</evidence>
<evidence type="ECO:0000259" key="2">
    <source>
        <dbReference type="Pfam" id="PF02517"/>
    </source>
</evidence>
<feature type="transmembrane region" description="Helical" evidence="1">
    <location>
        <begin position="106"/>
        <end position="123"/>
    </location>
</feature>
<keyword evidence="1" id="KW-0812">Transmembrane</keyword>
<accession>A0ABP7H376</accession>